<sequence>MLITAQLAIDDMRLDMRYGQPPEVSNGIIEGTRMQGRANVRLEKGPEVRIHNIQDLASVHVRFRELAEARIDRRAQYPSILIADKHE</sequence>
<name>R9P2D2_PSEHS</name>
<evidence type="ECO:0000313" key="2">
    <source>
        <dbReference type="Proteomes" id="UP000014071"/>
    </source>
</evidence>
<protein>
    <submittedName>
        <fullName evidence="1">Extracellular dihydrogeodin oxidase/laccase</fullName>
    </submittedName>
</protein>
<dbReference type="EMBL" id="DF238795">
    <property type="protein sequence ID" value="GAC95476.1"/>
    <property type="molecule type" value="Genomic_DNA"/>
</dbReference>
<reference evidence="2" key="1">
    <citation type="journal article" date="2013" name="Genome Announc.">
        <title>Draft genome sequence of the basidiomycetous yeast-like fungus Pseudozyma hubeiensis SY62, which produces an abundant amount of the biosurfactant mannosylerythritol lipids.</title>
        <authorList>
            <person name="Konishi M."/>
            <person name="Hatada Y."/>
            <person name="Horiuchi J."/>
        </authorList>
    </citation>
    <scope>NUCLEOTIDE SEQUENCE [LARGE SCALE GENOMIC DNA]</scope>
    <source>
        <strain evidence="2">SY62</strain>
    </source>
</reference>
<evidence type="ECO:0000313" key="1">
    <source>
        <dbReference type="EMBL" id="GAC95476.1"/>
    </source>
</evidence>
<keyword evidence="2" id="KW-1185">Reference proteome</keyword>
<dbReference type="AlphaFoldDB" id="R9P2D2"/>
<proteinExistence type="predicted"/>
<accession>R9P2D2</accession>
<dbReference type="HOGENOM" id="CLU_2484290_0_0_1"/>
<organism evidence="1 2">
    <name type="scientific">Pseudozyma hubeiensis (strain SY62)</name>
    <name type="common">Yeast</name>
    <dbReference type="NCBI Taxonomy" id="1305764"/>
    <lineage>
        <taxon>Eukaryota</taxon>
        <taxon>Fungi</taxon>
        <taxon>Dikarya</taxon>
        <taxon>Basidiomycota</taxon>
        <taxon>Ustilaginomycotina</taxon>
        <taxon>Ustilaginomycetes</taxon>
        <taxon>Ustilaginales</taxon>
        <taxon>Ustilaginaceae</taxon>
        <taxon>Pseudozyma</taxon>
    </lineage>
</organism>
<dbReference type="Proteomes" id="UP000014071">
    <property type="component" value="Unassembled WGS sequence"/>
</dbReference>
<gene>
    <name evidence="1" type="ORF">PHSY_003052</name>
</gene>
<dbReference type="RefSeq" id="XP_012189063.1">
    <property type="nucleotide sequence ID" value="XM_012333673.1"/>
</dbReference>
<dbReference type="GeneID" id="24108342"/>